<evidence type="ECO:0000256" key="3">
    <source>
        <dbReference type="ARBA" id="ARBA00022692"/>
    </source>
</evidence>
<dbReference type="EMBL" id="SPQQ01000009">
    <property type="protein sequence ID" value="TGE36082.1"/>
    <property type="molecule type" value="Genomic_DNA"/>
</dbReference>
<evidence type="ECO:0000256" key="1">
    <source>
        <dbReference type="ARBA" id="ARBA00004651"/>
    </source>
</evidence>
<feature type="transmembrane region" description="Helical" evidence="6">
    <location>
        <begin position="54"/>
        <end position="74"/>
    </location>
</feature>
<keyword evidence="3 6" id="KW-0812">Transmembrane</keyword>
<dbReference type="InterPro" id="IPR019264">
    <property type="entry name" value="DUF2179"/>
</dbReference>
<feature type="transmembrane region" description="Helical" evidence="6">
    <location>
        <begin position="158"/>
        <end position="187"/>
    </location>
</feature>
<sequence length="284" mass="30423">MHLKIPKRLRSVLGILAITIGSIVAAFGIQGFIVPSGLGGGGVGGIALLLYYTLNLPIGIMTFLLNIPLFILAWREVNRKFVFKTIWGLVIFSLSLDLFKGIQTININDIFLGALYGGVISGISSSIIFHFGGSLGGTDIVSKVIQRKYGVPMGTSSLAINAVIIMISWFILGSTAALYTLVTIFVYGRVLDLIQSGVPTKSIIIISDQSEALVNRIMVDLGRGATFLHGRGAYSCEPKDVIICVVSLPEIGRLKQAVRDVDPKAFMIVQNAGEVFGSGFVSND</sequence>
<comment type="caution">
    <text evidence="8">The sequence shown here is derived from an EMBL/GenBank/DDBJ whole genome shotgun (WGS) entry which is preliminary data.</text>
</comment>
<proteinExistence type="predicted"/>
<accession>A0A4Z0QZ63</accession>
<dbReference type="InterPro" id="IPR015867">
    <property type="entry name" value="N-reg_PII/ATP_PRibTrfase_C"/>
</dbReference>
<evidence type="ECO:0000313" key="9">
    <source>
        <dbReference type="Proteomes" id="UP000298460"/>
    </source>
</evidence>
<keyword evidence="5 6" id="KW-0472">Membrane</keyword>
<dbReference type="GO" id="GO:0005886">
    <property type="term" value="C:plasma membrane"/>
    <property type="evidence" value="ECO:0007669"/>
    <property type="project" value="UniProtKB-SubCell"/>
</dbReference>
<dbReference type="CDD" id="cd16380">
    <property type="entry name" value="YitT_C"/>
    <property type="match status" value="1"/>
</dbReference>
<reference evidence="8 9" key="1">
    <citation type="submission" date="2019-03" db="EMBL/GenBank/DDBJ databases">
        <title>Draft Genome Sequence of Desulfosporosinus fructosivorans Strain 63.6F, Isolated from Marine Sediment in the Baltic Sea.</title>
        <authorList>
            <person name="Hausmann B."/>
            <person name="Vandieken V."/>
            <person name="Pjevac P."/>
            <person name="Schreck K."/>
            <person name="Herbold C.W."/>
            <person name="Loy A."/>
        </authorList>
    </citation>
    <scope>NUCLEOTIDE SEQUENCE [LARGE SCALE GENOMIC DNA]</scope>
    <source>
        <strain evidence="8 9">63.6F</strain>
    </source>
</reference>
<evidence type="ECO:0000256" key="6">
    <source>
        <dbReference type="SAM" id="Phobius"/>
    </source>
</evidence>
<name>A0A4Z0QZ63_9FIRM</name>
<dbReference type="PANTHER" id="PTHR33545">
    <property type="entry name" value="UPF0750 MEMBRANE PROTEIN YITT-RELATED"/>
    <property type="match status" value="1"/>
</dbReference>
<protein>
    <submittedName>
        <fullName evidence="8">YitT family protein</fullName>
    </submittedName>
</protein>
<dbReference type="PIRSF" id="PIRSF006483">
    <property type="entry name" value="Membrane_protein_YitT"/>
    <property type="match status" value="1"/>
</dbReference>
<dbReference type="OrthoDB" id="9779786at2"/>
<evidence type="ECO:0000256" key="5">
    <source>
        <dbReference type="ARBA" id="ARBA00023136"/>
    </source>
</evidence>
<keyword evidence="2" id="KW-1003">Cell membrane</keyword>
<dbReference type="InterPro" id="IPR051461">
    <property type="entry name" value="UPF0750_membrane"/>
</dbReference>
<keyword evidence="4 6" id="KW-1133">Transmembrane helix</keyword>
<evidence type="ECO:0000256" key="4">
    <source>
        <dbReference type="ARBA" id="ARBA00022989"/>
    </source>
</evidence>
<keyword evidence="9" id="KW-1185">Reference proteome</keyword>
<evidence type="ECO:0000259" key="7">
    <source>
        <dbReference type="Pfam" id="PF10035"/>
    </source>
</evidence>
<dbReference type="InterPro" id="IPR003740">
    <property type="entry name" value="YitT"/>
</dbReference>
<dbReference type="Pfam" id="PF02588">
    <property type="entry name" value="YitT_membrane"/>
    <property type="match status" value="1"/>
</dbReference>
<dbReference type="Gene3D" id="3.30.70.120">
    <property type="match status" value="1"/>
</dbReference>
<dbReference type="AlphaFoldDB" id="A0A4Z0QZ63"/>
<dbReference type="PANTHER" id="PTHR33545:SF5">
    <property type="entry name" value="UPF0750 MEMBRANE PROTEIN YITT"/>
    <property type="match status" value="1"/>
</dbReference>
<dbReference type="Pfam" id="PF10035">
    <property type="entry name" value="DUF2179"/>
    <property type="match status" value="1"/>
</dbReference>
<evidence type="ECO:0000313" key="8">
    <source>
        <dbReference type="EMBL" id="TGE36082.1"/>
    </source>
</evidence>
<feature type="transmembrane region" description="Helical" evidence="6">
    <location>
        <begin position="114"/>
        <end position="137"/>
    </location>
</feature>
<organism evidence="8 9">
    <name type="scientific">Desulfosporosinus fructosivorans</name>
    <dbReference type="NCBI Taxonomy" id="2018669"/>
    <lineage>
        <taxon>Bacteria</taxon>
        <taxon>Bacillati</taxon>
        <taxon>Bacillota</taxon>
        <taxon>Clostridia</taxon>
        <taxon>Eubacteriales</taxon>
        <taxon>Desulfitobacteriaceae</taxon>
        <taxon>Desulfosporosinus</taxon>
    </lineage>
</organism>
<feature type="domain" description="DUF2179" evidence="7">
    <location>
        <begin position="223"/>
        <end position="277"/>
    </location>
</feature>
<dbReference type="Proteomes" id="UP000298460">
    <property type="component" value="Unassembled WGS sequence"/>
</dbReference>
<feature type="transmembrane region" description="Helical" evidence="6">
    <location>
        <begin position="12"/>
        <end position="34"/>
    </location>
</feature>
<comment type="subcellular location">
    <subcellularLocation>
        <location evidence="1">Cell membrane</location>
        <topology evidence="1">Multi-pass membrane protein</topology>
    </subcellularLocation>
</comment>
<gene>
    <name evidence="8" type="ORF">E4K67_21335</name>
</gene>
<evidence type="ECO:0000256" key="2">
    <source>
        <dbReference type="ARBA" id="ARBA00022475"/>
    </source>
</evidence>